<keyword evidence="1" id="KW-0732">Signal</keyword>
<dbReference type="AlphaFoldDB" id="A0AAV2PZM3"/>
<proteinExistence type="predicted"/>
<keyword evidence="3" id="KW-1185">Reference proteome</keyword>
<feature type="non-terminal residue" evidence="2">
    <location>
        <position position="99"/>
    </location>
</feature>
<gene>
    <name evidence="2" type="ORF">MNOR_LOCUS6322</name>
</gene>
<feature type="chain" id="PRO_5043920776" evidence="1">
    <location>
        <begin position="30"/>
        <end position="99"/>
    </location>
</feature>
<accession>A0AAV2PZM3</accession>
<protein>
    <submittedName>
        <fullName evidence="2">Uncharacterized protein</fullName>
    </submittedName>
</protein>
<organism evidence="2 3">
    <name type="scientific">Meganyctiphanes norvegica</name>
    <name type="common">Northern krill</name>
    <name type="synonym">Thysanopoda norvegica</name>
    <dbReference type="NCBI Taxonomy" id="48144"/>
    <lineage>
        <taxon>Eukaryota</taxon>
        <taxon>Metazoa</taxon>
        <taxon>Ecdysozoa</taxon>
        <taxon>Arthropoda</taxon>
        <taxon>Crustacea</taxon>
        <taxon>Multicrustacea</taxon>
        <taxon>Malacostraca</taxon>
        <taxon>Eumalacostraca</taxon>
        <taxon>Eucarida</taxon>
        <taxon>Euphausiacea</taxon>
        <taxon>Euphausiidae</taxon>
        <taxon>Meganyctiphanes</taxon>
    </lineage>
</organism>
<dbReference type="EMBL" id="CAXKWB010002594">
    <property type="protein sequence ID" value="CAL4067246.1"/>
    <property type="molecule type" value="Genomic_DNA"/>
</dbReference>
<comment type="caution">
    <text evidence="2">The sequence shown here is derived from an EMBL/GenBank/DDBJ whole genome shotgun (WGS) entry which is preliminary data.</text>
</comment>
<evidence type="ECO:0000313" key="2">
    <source>
        <dbReference type="EMBL" id="CAL4067246.1"/>
    </source>
</evidence>
<name>A0AAV2PZM3_MEGNR</name>
<feature type="non-terminal residue" evidence="2">
    <location>
        <position position="1"/>
    </location>
</feature>
<reference evidence="2 3" key="1">
    <citation type="submission" date="2024-05" db="EMBL/GenBank/DDBJ databases">
        <authorList>
            <person name="Wallberg A."/>
        </authorList>
    </citation>
    <scope>NUCLEOTIDE SEQUENCE [LARGE SCALE GENOMIC DNA]</scope>
</reference>
<sequence>KRAAPVSKQSYNGCALLLLGLLLIPQVSSTRSPDECNHNSRSQKDSELLVSFSQFLEQLQPLENLFDTVCDGDNEAWQTVHAHMVAMSRLASFIKVKIR</sequence>
<evidence type="ECO:0000313" key="3">
    <source>
        <dbReference type="Proteomes" id="UP001497623"/>
    </source>
</evidence>
<feature type="signal peptide" evidence="1">
    <location>
        <begin position="1"/>
        <end position="29"/>
    </location>
</feature>
<dbReference type="Proteomes" id="UP001497623">
    <property type="component" value="Unassembled WGS sequence"/>
</dbReference>
<evidence type="ECO:0000256" key="1">
    <source>
        <dbReference type="SAM" id="SignalP"/>
    </source>
</evidence>